<dbReference type="GO" id="GO:0006357">
    <property type="term" value="P:regulation of transcription by RNA polymerase II"/>
    <property type="evidence" value="ECO:0007669"/>
    <property type="project" value="TreeGrafter"/>
</dbReference>
<evidence type="ECO:0000256" key="6">
    <source>
        <dbReference type="SAM" id="MobiDB-lite"/>
    </source>
</evidence>
<organism evidence="7 8">
    <name type="scientific">Rhynchosporium graminicola</name>
    <dbReference type="NCBI Taxonomy" id="2792576"/>
    <lineage>
        <taxon>Eukaryota</taxon>
        <taxon>Fungi</taxon>
        <taxon>Dikarya</taxon>
        <taxon>Ascomycota</taxon>
        <taxon>Pezizomycotina</taxon>
        <taxon>Leotiomycetes</taxon>
        <taxon>Helotiales</taxon>
        <taxon>Ploettnerulaceae</taxon>
        <taxon>Rhynchosporium</taxon>
    </lineage>
</organism>
<dbReference type="GO" id="GO:0005634">
    <property type="term" value="C:nucleus"/>
    <property type="evidence" value="ECO:0007669"/>
    <property type="project" value="UniProtKB-SubCell"/>
</dbReference>
<keyword evidence="5" id="KW-0539">Nucleus</keyword>
<dbReference type="Proteomes" id="UP000178129">
    <property type="component" value="Unassembled WGS sequence"/>
</dbReference>
<keyword evidence="3" id="KW-0805">Transcription regulation</keyword>
<feature type="compositionally biased region" description="Low complexity" evidence="6">
    <location>
        <begin position="732"/>
        <end position="748"/>
    </location>
</feature>
<dbReference type="PANTHER" id="PTHR13556">
    <property type="entry name" value="TRANSCRIPTIONAL ADAPTER 3-RELATED"/>
    <property type="match status" value="1"/>
</dbReference>
<feature type="region of interest" description="Disordered" evidence="6">
    <location>
        <begin position="1"/>
        <end position="97"/>
    </location>
</feature>
<keyword evidence="8" id="KW-1185">Reference proteome</keyword>
<feature type="region of interest" description="Disordered" evidence="6">
    <location>
        <begin position="579"/>
        <end position="608"/>
    </location>
</feature>
<evidence type="ECO:0000256" key="3">
    <source>
        <dbReference type="ARBA" id="ARBA00023015"/>
    </source>
</evidence>
<protein>
    <submittedName>
        <fullName evidence="7">Related to NGG1-general transcriptional adaptor or co-activator</fullName>
    </submittedName>
</protein>
<name>A0A1E1L0L9_9HELO</name>
<comment type="similarity">
    <text evidence="2">Belongs to the NGG1 family.</text>
</comment>
<feature type="compositionally biased region" description="Basic residues" evidence="6">
    <location>
        <begin position="1"/>
        <end position="10"/>
    </location>
</feature>
<dbReference type="InParanoid" id="A0A1E1L0L9"/>
<sequence>MPRNRQRGRGRGQGSGIRIRVRDPSRQSSGGSASRPIVLSDDPPTTPPNRVVIASDTSSDDLPLATRHKRLQDELQRQREADGAEAAGEEAEAEASRLREQVAKYLIYIPSDDDTISERDWADDEADDQSDMAPPSLTGHLPTGSSQKSTGKKGRDRQSRSRNTTPSLAQPDLTETPYLKIPLLNFQTDETIDNYGSGTSGSRDLPTSKDLEALQDRLSKFTTMVDARGAVCDRGMRAAVSHRKDRLEEVETERQDEERKERLKKDAADEEERGRNKKASKMKKRKDASTAREERPLTHGAHGLAAQDGSHLPERSSPSRDKGKRKASRERDNDSGSSSLSPVPVAVATPTATGMDVDKDDDDDSSSDEHQPPPAPAVPHLQTFGEDPNTFPDSTVYEIRSPRPGMSREEKCELYSVAGFPEDDLEEFIPDTPPDKDFSNAKPTNQVQANTFASYIEPYFRPFNEEDLAFIRERGDRVQPFIIPRLGKKHYTEVWAEEDGAVSVDGPSREKYPPNQARGDIENMTDAIAETDQISAGPVLSRLLACMRPEHRAPLEEKPNGTNGINGDVDMNADLNEHFHENGGEGSSNPSHSATHSLPPATFMPDSNSEAWKKLTHPKLDHAQVDERLKQELRNIGFMPEDKEPDYDAQDDDDVSARLRHLQAQLKVTALKNGARKAILFEKVKEAMAAQEYNNIREDLDTQTQTAFVKRTRSMGKNKKNKRPGGAGGGSHFVAGGANPGAARPGIGDNTKVLMERRRKWVDTVGGAVDEDASKVRRNRDPDSSIFKPEIMAEYIQREKEHWDEEAEEE</sequence>
<feature type="compositionally biased region" description="Polar residues" evidence="6">
    <location>
        <begin position="587"/>
        <end position="596"/>
    </location>
</feature>
<feature type="compositionally biased region" description="Basic and acidic residues" evidence="6">
    <location>
        <begin position="287"/>
        <end position="297"/>
    </location>
</feature>
<reference evidence="8" key="1">
    <citation type="submission" date="2016-03" db="EMBL/GenBank/DDBJ databases">
        <authorList>
            <person name="Ploux O."/>
        </authorList>
    </citation>
    <scope>NUCLEOTIDE SEQUENCE [LARGE SCALE GENOMIC DNA]</scope>
    <source>
        <strain evidence="8">UK7</strain>
    </source>
</reference>
<proteinExistence type="inferred from homology"/>
<evidence type="ECO:0000256" key="2">
    <source>
        <dbReference type="ARBA" id="ARBA00005330"/>
    </source>
</evidence>
<feature type="compositionally biased region" description="Basic and acidic residues" evidence="6">
    <location>
        <begin position="311"/>
        <end position="321"/>
    </location>
</feature>
<evidence type="ECO:0000256" key="1">
    <source>
        <dbReference type="ARBA" id="ARBA00004123"/>
    </source>
</evidence>
<accession>A0A1E1L0L9</accession>
<feature type="compositionally biased region" description="Basic and acidic residues" evidence="6">
    <location>
        <begin position="245"/>
        <end position="267"/>
    </location>
</feature>
<feature type="compositionally biased region" description="Basic residues" evidence="6">
    <location>
        <begin position="711"/>
        <end position="723"/>
    </location>
</feature>
<gene>
    <name evidence="7" type="ORF">RCO7_05651</name>
</gene>
<comment type="caution">
    <text evidence="7">The sequence shown here is derived from an EMBL/GenBank/DDBJ whole genome shotgun (WGS) entry which is preliminary data.</text>
</comment>
<dbReference type="Pfam" id="PF10198">
    <property type="entry name" value="Ada3"/>
    <property type="match status" value="1"/>
</dbReference>
<dbReference type="AlphaFoldDB" id="A0A1E1L0L9"/>
<evidence type="ECO:0000313" key="8">
    <source>
        <dbReference type="Proteomes" id="UP000178129"/>
    </source>
</evidence>
<dbReference type="GO" id="GO:0003713">
    <property type="term" value="F:transcription coactivator activity"/>
    <property type="evidence" value="ECO:0007669"/>
    <property type="project" value="TreeGrafter"/>
</dbReference>
<dbReference type="PANTHER" id="PTHR13556:SF2">
    <property type="entry name" value="TRANSCRIPTIONAL ADAPTER 3"/>
    <property type="match status" value="1"/>
</dbReference>
<feature type="compositionally biased region" description="Acidic residues" evidence="6">
    <location>
        <begin position="113"/>
        <end position="130"/>
    </location>
</feature>
<dbReference type="InterPro" id="IPR019340">
    <property type="entry name" value="Histone_AcTrfase_su3"/>
</dbReference>
<evidence type="ECO:0000313" key="7">
    <source>
        <dbReference type="EMBL" id="CZT04051.1"/>
    </source>
</evidence>
<evidence type="ECO:0000256" key="4">
    <source>
        <dbReference type="ARBA" id="ARBA00023163"/>
    </source>
</evidence>
<feature type="compositionally biased region" description="Basic and acidic residues" evidence="6">
    <location>
        <begin position="71"/>
        <end position="82"/>
    </location>
</feature>
<evidence type="ECO:0000256" key="5">
    <source>
        <dbReference type="ARBA" id="ARBA00023242"/>
    </source>
</evidence>
<feature type="region of interest" description="Disordered" evidence="6">
    <location>
        <begin position="711"/>
        <end position="749"/>
    </location>
</feature>
<dbReference type="EMBL" id="FJUW01000030">
    <property type="protein sequence ID" value="CZT04051.1"/>
    <property type="molecule type" value="Genomic_DNA"/>
</dbReference>
<keyword evidence="4" id="KW-0804">Transcription</keyword>
<feature type="compositionally biased region" description="Polar residues" evidence="6">
    <location>
        <begin position="185"/>
        <end position="202"/>
    </location>
</feature>
<feature type="region of interest" description="Disordered" evidence="6">
    <location>
        <begin position="770"/>
        <end position="791"/>
    </location>
</feature>
<feature type="compositionally biased region" description="Low complexity" evidence="6">
    <location>
        <begin position="342"/>
        <end position="353"/>
    </location>
</feature>
<dbReference type="GO" id="GO:0000124">
    <property type="term" value="C:SAGA complex"/>
    <property type="evidence" value="ECO:0007669"/>
    <property type="project" value="TreeGrafter"/>
</dbReference>
<feature type="region of interest" description="Disordered" evidence="6">
    <location>
        <begin position="113"/>
        <end position="210"/>
    </location>
</feature>
<feature type="compositionally biased region" description="Basic residues" evidence="6">
    <location>
        <begin position="275"/>
        <end position="286"/>
    </location>
</feature>
<feature type="region of interest" description="Disordered" evidence="6">
    <location>
        <begin position="238"/>
        <end position="409"/>
    </location>
</feature>
<feature type="compositionally biased region" description="Basic and acidic residues" evidence="6">
    <location>
        <begin position="772"/>
        <end position="783"/>
    </location>
</feature>
<comment type="subcellular location">
    <subcellularLocation>
        <location evidence="1">Nucleus</location>
    </subcellularLocation>
</comment>
<feature type="region of interest" description="Disordered" evidence="6">
    <location>
        <begin position="424"/>
        <end position="444"/>
    </location>
</feature>
<dbReference type="STRING" id="914237.A0A1E1L0L9"/>